<accession>A0AAU9PTM0</accession>
<evidence type="ECO:0000313" key="2">
    <source>
        <dbReference type="Proteomes" id="UP001157418"/>
    </source>
</evidence>
<dbReference type="EMBL" id="CAKMRJ010005745">
    <property type="protein sequence ID" value="CAH1452927.1"/>
    <property type="molecule type" value="Genomic_DNA"/>
</dbReference>
<sequence length="170" mass="19159">MSTMDSVGFAYHMFDEIPLRHSQRLSNGRLAILGLKPQTYQQWHNLGNNSEEWKPVFGQKRQMDGSVVKVVGGGGGGVIKLLSALIWRESLTICKRRLDSLEHFLLSPRLFIHLYTRKGPWFGMSNVSYLNKYRTINEHGDNPIDCSYSTSISSFSHLNTKPMNSAGPAS</sequence>
<evidence type="ECO:0000313" key="1">
    <source>
        <dbReference type="EMBL" id="CAH1452927.1"/>
    </source>
</evidence>
<dbReference type="Proteomes" id="UP001157418">
    <property type="component" value="Unassembled WGS sequence"/>
</dbReference>
<reference evidence="1 2" key="1">
    <citation type="submission" date="2022-01" db="EMBL/GenBank/DDBJ databases">
        <authorList>
            <person name="Xiong W."/>
            <person name="Schranz E."/>
        </authorList>
    </citation>
    <scope>NUCLEOTIDE SEQUENCE [LARGE SCALE GENOMIC DNA]</scope>
</reference>
<dbReference type="AlphaFoldDB" id="A0AAU9PTM0"/>
<proteinExistence type="predicted"/>
<protein>
    <submittedName>
        <fullName evidence="1">Uncharacterized protein</fullName>
    </submittedName>
</protein>
<comment type="caution">
    <text evidence="1">The sequence shown here is derived from an EMBL/GenBank/DDBJ whole genome shotgun (WGS) entry which is preliminary data.</text>
</comment>
<gene>
    <name evidence="1" type="ORF">LVIROSA_LOCUS38211</name>
</gene>
<name>A0AAU9PTM0_9ASTR</name>
<keyword evidence="2" id="KW-1185">Reference proteome</keyword>
<organism evidence="1 2">
    <name type="scientific">Lactuca virosa</name>
    <dbReference type="NCBI Taxonomy" id="75947"/>
    <lineage>
        <taxon>Eukaryota</taxon>
        <taxon>Viridiplantae</taxon>
        <taxon>Streptophyta</taxon>
        <taxon>Embryophyta</taxon>
        <taxon>Tracheophyta</taxon>
        <taxon>Spermatophyta</taxon>
        <taxon>Magnoliopsida</taxon>
        <taxon>eudicotyledons</taxon>
        <taxon>Gunneridae</taxon>
        <taxon>Pentapetalae</taxon>
        <taxon>asterids</taxon>
        <taxon>campanulids</taxon>
        <taxon>Asterales</taxon>
        <taxon>Asteraceae</taxon>
        <taxon>Cichorioideae</taxon>
        <taxon>Cichorieae</taxon>
        <taxon>Lactucinae</taxon>
        <taxon>Lactuca</taxon>
    </lineage>
</organism>